<evidence type="ECO:0000256" key="1">
    <source>
        <dbReference type="ARBA" id="ARBA00022737"/>
    </source>
</evidence>
<dbReference type="PANTHER" id="PTHR44858:SF1">
    <property type="entry name" value="UDP-N-ACETYLGLUCOSAMINE--PEPTIDE N-ACETYLGLUCOSAMINYLTRANSFERASE SPINDLY-RELATED"/>
    <property type="match status" value="1"/>
</dbReference>
<evidence type="ECO:0000313" key="5">
    <source>
        <dbReference type="EMBL" id="PSB00732.1"/>
    </source>
</evidence>
<dbReference type="GO" id="GO:0046813">
    <property type="term" value="P:receptor-mediated virion attachment to host cell"/>
    <property type="evidence" value="ECO:0007669"/>
    <property type="project" value="TreeGrafter"/>
</dbReference>
<reference evidence="5 6" key="2">
    <citation type="submission" date="2018-03" db="EMBL/GenBank/DDBJ databases">
        <title>The ancient ancestry and fast evolution of plastids.</title>
        <authorList>
            <person name="Moore K.R."/>
            <person name="Magnabosco C."/>
            <person name="Momper L."/>
            <person name="Gold D.A."/>
            <person name="Bosak T."/>
            <person name="Fournier G.P."/>
        </authorList>
    </citation>
    <scope>NUCLEOTIDE SEQUENCE [LARGE SCALE GENOMIC DNA]</scope>
    <source>
        <strain evidence="5 6">CCAP 1448/3</strain>
    </source>
</reference>
<reference evidence="5 6" key="1">
    <citation type="submission" date="2018-02" db="EMBL/GenBank/DDBJ databases">
        <authorList>
            <person name="Cohen D.B."/>
            <person name="Kent A.D."/>
        </authorList>
    </citation>
    <scope>NUCLEOTIDE SEQUENCE [LARGE SCALE GENOMIC DNA]</scope>
    <source>
        <strain evidence="5 6">CCAP 1448/3</strain>
    </source>
</reference>
<protein>
    <submittedName>
        <fullName evidence="5">Uncharacterized protein</fullName>
    </submittedName>
</protein>
<keyword evidence="2 3" id="KW-0802">TPR repeat</keyword>
<dbReference type="SMART" id="SM00028">
    <property type="entry name" value="TPR"/>
    <property type="match status" value="2"/>
</dbReference>
<dbReference type="OrthoDB" id="421195at2"/>
<keyword evidence="1" id="KW-0677">Repeat</keyword>
<dbReference type="InterPro" id="IPR019734">
    <property type="entry name" value="TPR_rpt"/>
</dbReference>
<keyword evidence="6" id="KW-1185">Reference proteome</keyword>
<keyword evidence="4" id="KW-0175">Coiled coil</keyword>
<evidence type="ECO:0000313" key="6">
    <source>
        <dbReference type="Proteomes" id="UP000238762"/>
    </source>
</evidence>
<evidence type="ECO:0000256" key="4">
    <source>
        <dbReference type="SAM" id="Coils"/>
    </source>
</evidence>
<evidence type="ECO:0000256" key="2">
    <source>
        <dbReference type="ARBA" id="ARBA00022803"/>
    </source>
</evidence>
<dbReference type="RefSeq" id="WP_106291406.1">
    <property type="nucleotide sequence ID" value="NZ_CAWNTC010000207.1"/>
</dbReference>
<accession>A0A2T1BXL6</accession>
<dbReference type="InterPro" id="IPR011990">
    <property type="entry name" value="TPR-like_helical_dom_sf"/>
</dbReference>
<organism evidence="5 6">
    <name type="scientific">Merismopedia glauca CCAP 1448/3</name>
    <dbReference type="NCBI Taxonomy" id="1296344"/>
    <lineage>
        <taxon>Bacteria</taxon>
        <taxon>Bacillati</taxon>
        <taxon>Cyanobacteriota</taxon>
        <taxon>Cyanophyceae</taxon>
        <taxon>Synechococcales</taxon>
        <taxon>Merismopediaceae</taxon>
        <taxon>Merismopedia</taxon>
    </lineage>
</organism>
<dbReference type="PANTHER" id="PTHR44858">
    <property type="entry name" value="TETRATRICOPEPTIDE REPEAT PROTEIN 6"/>
    <property type="match status" value="1"/>
</dbReference>
<comment type="caution">
    <text evidence="5">The sequence shown here is derived from an EMBL/GenBank/DDBJ whole genome shotgun (WGS) entry which is preliminary data.</text>
</comment>
<name>A0A2T1BXL6_9CYAN</name>
<gene>
    <name evidence="5" type="ORF">C7B64_21950</name>
</gene>
<dbReference type="InterPro" id="IPR050498">
    <property type="entry name" value="Ycf3"/>
</dbReference>
<feature type="coiled-coil region" evidence="4">
    <location>
        <begin position="162"/>
        <end position="189"/>
    </location>
</feature>
<dbReference type="Proteomes" id="UP000238762">
    <property type="component" value="Unassembled WGS sequence"/>
</dbReference>
<dbReference type="PROSITE" id="PS51257">
    <property type="entry name" value="PROKAR_LIPOPROTEIN"/>
    <property type="match status" value="1"/>
</dbReference>
<feature type="repeat" description="TPR" evidence="3">
    <location>
        <begin position="210"/>
        <end position="243"/>
    </location>
</feature>
<dbReference type="SUPFAM" id="SSF48452">
    <property type="entry name" value="TPR-like"/>
    <property type="match status" value="1"/>
</dbReference>
<dbReference type="Pfam" id="PF13414">
    <property type="entry name" value="TPR_11"/>
    <property type="match status" value="1"/>
</dbReference>
<dbReference type="PROSITE" id="PS50005">
    <property type="entry name" value="TPR"/>
    <property type="match status" value="1"/>
</dbReference>
<dbReference type="Gene3D" id="1.25.40.10">
    <property type="entry name" value="Tetratricopeptide repeat domain"/>
    <property type="match status" value="1"/>
</dbReference>
<proteinExistence type="predicted"/>
<dbReference type="PROSITE" id="PS50293">
    <property type="entry name" value="TPR_REGION"/>
    <property type="match status" value="1"/>
</dbReference>
<evidence type="ECO:0000256" key="3">
    <source>
        <dbReference type="PROSITE-ProRule" id="PRU00339"/>
    </source>
</evidence>
<dbReference type="EMBL" id="PVWJ01000166">
    <property type="protein sequence ID" value="PSB00732.1"/>
    <property type="molecule type" value="Genomic_DNA"/>
</dbReference>
<dbReference type="GO" id="GO:0009279">
    <property type="term" value="C:cell outer membrane"/>
    <property type="evidence" value="ECO:0007669"/>
    <property type="project" value="TreeGrafter"/>
</dbReference>
<dbReference type="AlphaFoldDB" id="A0A2T1BXL6"/>
<sequence length="315" mass="35898">MSKLNFPEIAEIGSVIGSITATVPALLYNQVALACIPISLTLALNFLNRKQLVDKTDRLIQNQQSAMETQVTQFRQQYSDLQTEVGQLQLLASKLTKEQSEARSQIDKLVEPITHLQEFSIQFRQQQDSDRQIMAKLEEQQAVNTTEMLNFAEQLTVAQTLNAQLFQVAQQWEKQYENWAQEKAAIADKMNKWSCITNAPETVKLDEKTTEAFYQNGLNYSQLQQWSAALESYTKAIEIAPDYAEAYRDRGLAKAELADKKGALADLRKAAQLFFNRGDIDSYHQTRDLTKNLHELRLLEHSFQLEPTTVQGLFS</sequence>